<dbReference type="InterPro" id="IPR055129">
    <property type="entry name" value="YEATS_dom"/>
</dbReference>
<dbReference type="GO" id="GO:0045893">
    <property type="term" value="P:positive regulation of DNA-templated transcription"/>
    <property type="evidence" value="ECO:0007669"/>
    <property type="project" value="TreeGrafter"/>
</dbReference>
<dbReference type="Proteomes" id="UP001174909">
    <property type="component" value="Unassembled WGS sequence"/>
</dbReference>
<name>A0AA35QY01_GEOBA</name>
<dbReference type="InterPro" id="IPR040930">
    <property type="entry name" value="AF-9_AHD"/>
</dbReference>
<proteinExistence type="predicted"/>
<evidence type="ECO:0000256" key="3">
    <source>
        <dbReference type="SAM" id="MobiDB-lite"/>
    </source>
</evidence>
<evidence type="ECO:0000256" key="1">
    <source>
        <dbReference type="ARBA" id="ARBA00023242"/>
    </source>
</evidence>
<feature type="compositionally biased region" description="Basic residues" evidence="3">
    <location>
        <begin position="182"/>
        <end position="195"/>
    </location>
</feature>
<dbReference type="InterPro" id="IPR052790">
    <property type="entry name" value="YEATS_domain"/>
</dbReference>
<keyword evidence="6" id="KW-1185">Reference proteome</keyword>
<dbReference type="InterPro" id="IPR038704">
    <property type="entry name" value="YEAST_sf"/>
</dbReference>
<dbReference type="PANTHER" id="PTHR47827:SF3">
    <property type="entry name" value="AF-9 ANC1 HOMOLOGY DOMAIN-CONTAINING PROTEIN"/>
    <property type="match status" value="1"/>
</dbReference>
<dbReference type="PROSITE" id="PS51037">
    <property type="entry name" value="YEATS"/>
    <property type="match status" value="1"/>
</dbReference>
<dbReference type="Gene3D" id="1.20.1270.290">
    <property type="match status" value="1"/>
</dbReference>
<keyword evidence="1 2" id="KW-0539">Nucleus</keyword>
<comment type="caution">
    <text evidence="5">The sequence shown here is derived from an EMBL/GenBank/DDBJ whole genome shotgun (WGS) entry which is preliminary data.</text>
</comment>
<reference evidence="5" key="1">
    <citation type="submission" date="2023-03" db="EMBL/GenBank/DDBJ databases">
        <authorList>
            <person name="Steffen K."/>
            <person name="Cardenas P."/>
        </authorList>
    </citation>
    <scope>NUCLEOTIDE SEQUENCE</scope>
</reference>
<comment type="subcellular location">
    <subcellularLocation>
        <location evidence="2">Nucleus</location>
    </subcellularLocation>
</comment>
<feature type="domain" description="YEATS" evidence="4">
    <location>
        <begin position="1"/>
        <end position="136"/>
    </location>
</feature>
<feature type="compositionally biased region" description="Low complexity" evidence="3">
    <location>
        <begin position="197"/>
        <end position="207"/>
    </location>
</feature>
<organism evidence="5 6">
    <name type="scientific">Geodia barretti</name>
    <name type="common">Barrett's horny sponge</name>
    <dbReference type="NCBI Taxonomy" id="519541"/>
    <lineage>
        <taxon>Eukaryota</taxon>
        <taxon>Metazoa</taxon>
        <taxon>Porifera</taxon>
        <taxon>Demospongiae</taxon>
        <taxon>Heteroscleromorpha</taxon>
        <taxon>Tetractinellida</taxon>
        <taxon>Astrophorina</taxon>
        <taxon>Geodiidae</taxon>
        <taxon>Geodia</taxon>
    </lineage>
</organism>
<evidence type="ECO:0000313" key="6">
    <source>
        <dbReference type="Proteomes" id="UP001174909"/>
    </source>
</evidence>
<evidence type="ECO:0000313" key="5">
    <source>
        <dbReference type="EMBL" id="CAI7996276.1"/>
    </source>
</evidence>
<sequence length="298" mass="32552">MASSIQIKLVLGHSAQWRKKPTVEGYTHDWTILVRGEDGQSISHFVEKVVFFLHESFAKPKRVVKEPPYQVSESGYGSFNLPVEVYFRNKDEPKKVRFEYDLLLPNLNDPPINQIRSECLTFQNPSEEFRQKLLKAGGVETGGGGGGGGGGGVVGGEKPKTGGGGGNVPKKRAATGGDSDRPKKKSKTERSKKAKSSSDSSESSSDSESGDGEDHSTLPPSRKTSSKKPLPNSWDTSALKRLHKQLNSLQDPQQLQEIVNIIEQTGLYNLTTSTFDFDLCKLDDGTLSKLLKFVEPAS</sequence>
<feature type="compositionally biased region" description="Gly residues" evidence="3">
    <location>
        <begin position="139"/>
        <end position="167"/>
    </location>
</feature>
<feature type="region of interest" description="Disordered" evidence="3">
    <location>
        <begin position="137"/>
        <end position="235"/>
    </location>
</feature>
<gene>
    <name evidence="5" type="ORF">GBAR_LOCUS1842</name>
</gene>
<dbReference type="CDD" id="cd16906">
    <property type="entry name" value="YEATS_AF-9_like"/>
    <property type="match status" value="1"/>
</dbReference>
<dbReference type="Pfam" id="PF17793">
    <property type="entry name" value="AHD"/>
    <property type="match status" value="1"/>
</dbReference>
<evidence type="ECO:0000256" key="2">
    <source>
        <dbReference type="PROSITE-ProRule" id="PRU00376"/>
    </source>
</evidence>
<dbReference type="Gene3D" id="2.60.40.1970">
    <property type="entry name" value="YEATS domain"/>
    <property type="match status" value="1"/>
</dbReference>
<dbReference type="PANTHER" id="PTHR47827">
    <property type="entry name" value="AHD DOMAIN-CONTAINING PROTEIN"/>
    <property type="match status" value="1"/>
</dbReference>
<dbReference type="Pfam" id="PF03366">
    <property type="entry name" value="YEATS"/>
    <property type="match status" value="1"/>
</dbReference>
<accession>A0AA35QY01</accession>
<dbReference type="GO" id="GO:0008023">
    <property type="term" value="C:transcription elongation factor complex"/>
    <property type="evidence" value="ECO:0007669"/>
    <property type="project" value="TreeGrafter"/>
</dbReference>
<dbReference type="GO" id="GO:0003682">
    <property type="term" value="F:chromatin binding"/>
    <property type="evidence" value="ECO:0007669"/>
    <property type="project" value="TreeGrafter"/>
</dbReference>
<evidence type="ECO:0000259" key="4">
    <source>
        <dbReference type="PROSITE" id="PS51037"/>
    </source>
</evidence>
<dbReference type="EMBL" id="CASHTH010000268">
    <property type="protein sequence ID" value="CAI7996276.1"/>
    <property type="molecule type" value="Genomic_DNA"/>
</dbReference>
<protein>
    <submittedName>
        <fullName evidence="5">Protein AF-9</fullName>
    </submittedName>
</protein>
<dbReference type="AlphaFoldDB" id="A0AA35QY01"/>